<reference evidence="19 20" key="1">
    <citation type="journal article" date="2020" name="Front. Microbiol.">
        <title>Single-cell genomics of novel Actinobacteria with the Wood-Ljungdahl pathway discovered in a serpentinizing system.</title>
        <authorList>
            <person name="Merino N."/>
            <person name="Kawai M."/>
            <person name="Boyd E.S."/>
            <person name="Colman D.R."/>
            <person name="McGlynn S.E."/>
            <person name="Nealson K.H."/>
            <person name="Kurokawa K."/>
            <person name="Hongoh Y."/>
        </authorList>
    </citation>
    <scope>NUCLEOTIDE SEQUENCE [LARGE SCALE GENOMIC DNA]</scope>
    <source>
        <strain evidence="16 20">S03</strain>
        <strain evidence="17 21">S34</strain>
        <strain evidence="18 19">S47</strain>
    </source>
</reference>
<dbReference type="PANTHER" id="PTHR42701">
    <property type="entry name" value="IMIDAZOLE GLYCEROL PHOSPHATE SYNTHASE SUBUNIT HISH"/>
    <property type="match status" value="1"/>
</dbReference>
<dbReference type="Pfam" id="PF00117">
    <property type="entry name" value="GATase"/>
    <property type="match status" value="1"/>
</dbReference>
<name>A0A6V8Q945_9ACTN</name>
<dbReference type="NCBIfam" id="TIGR01855">
    <property type="entry name" value="IMP_synth_hisH"/>
    <property type="match status" value="1"/>
</dbReference>
<evidence type="ECO:0000256" key="5">
    <source>
        <dbReference type="ARBA" id="ARBA00022605"/>
    </source>
</evidence>
<keyword evidence="6 13" id="KW-0378">Hydrolase</keyword>
<dbReference type="FunFam" id="3.40.50.880:FF:000009">
    <property type="entry name" value="Imidazole glycerol phosphate synthase subunit HisH"/>
    <property type="match status" value="1"/>
</dbReference>
<dbReference type="Proteomes" id="UP000569018">
    <property type="component" value="Unassembled WGS sequence"/>
</dbReference>
<evidence type="ECO:0000256" key="4">
    <source>
        <dbReference type="ARBA" id="ARBA00022490"/>
    </source>
</evidence>
<dbReference type="PROSITE" id="PS51273">
    <property type="entry name" value="GATASE_TYPE_1"/>
    <property type="match status" value="1"/>
</dbReference>
<feature type="active site" description="Nucleophile" evidence="13 14">
    <location>
        <position position="79"/>
    </location>
</feature>
<keyword evidence="8 13" id="KW-0368">Histidine biosynthesis</keyword>
<dbReference type="GO" id="GO:0004359">
    <property type="term" value="F:glutaminase activity"/>
    <property type="evidence" value="ECO:0007669"/>
    <property type="project" value="UniProtKB-EC"/>
</dbReference>
<dbReference type="GO" id="GO:0016829">
    <property type="term" value="F:lyase activity"/>
    <property type="evidence" value="ECO:0007669"/>
    <property type="project" value="UniProtKB-KW"/>
</dbReference>
<keyword evidence="7 13" id="KW-0315">Glutamine amidotransferase</keyword>
<evidence type="ECO:0000256" key="10">
    <source>
        <dbReference type="ARBA" id="ARBA00025299"/>
    </source>
</evidence>
<comment type="caution">
    <text evidence="17">The sequence shown here is derived from an EMBL/GenBank/DDBJ whole genome shotgun (WGS) entry which is preliminary data.</text>
</comment>
<feature type="active site" evidence="13 14">
    <location>
        <position position="183"/>
    </location>
</feature>
<dbReference type="RefSeq" id="WP_176235457.1">
    <property type="nucleotide sequence ID" value="NZ_BLRU01000022.1"/>
</dbReference>
<dbReference type="GO" id="GO:0000107">
    <property type="term" value="F:imidazoleglycerol-phosphate synthase activity"/>
    <property type="evidence" value="ECO:0007669"/>
    <property type="project" value="UniProtKB-UniRule"/>
</dbReference>
<dbReference type="Proteomes" id="UP000588083">
    <property type="component" value="Unassembled WGS sequence"/>
</dbReference>
<keyword evidence="4 13" id="KW-0963">Cytoplasm</keyword>
<dbReference type="PIRSF" id="PIRSF000495">
    <property type="entry name" value="Amidotransf_hisH"/>
    <property type="match status" value="1"/>
</dbReference>
<evidence type="ECO:0000256" key="3">
    <source>
        <dbReference type="ARBA" id="ARBA00011152"/>
    </source>
</evidence>
<proteinExistence type="inferred from homology"/>
<dbReference type="HAMAP" id="MF_00278">
    <property type="entry name" value="HisH"/>
    <property type="match status" value="1"/>
</dbReference>
<keyword evidence="21" id="KW-1185">Reference proteome</keyword>
<evidence type="ECO:0000313" key="21">
    <source>
        <dbReference type="Proteomes" id="UP000588083"/>
    </source>
</evidence>
<comment type="subcellular location">
    <subcellularLocation>
        <location evidence="1 13">Cytoplasm</location>
    </subcellularLocation>
</comment>
<evidence type="ECO:0000259" key="15">
    <source>
        <dbReference type="Pfam" id="PF00117"/>
    </source>
</evidence>
<evidence type="ECO:0000313" key="16">
    <source>
        <dbReference type="EMBL" id="GFP18924.1"/>
    </source>
</evidence>
<comment type="catalytic activity">
    <reaction evidence="12 13">
        <text>L-glutamine + H2O = L-glutamate + NH4(+)</text>
        <dbReference type="Rhea" id="RHEA:15889"/>
        <dbReference type="ChEBI" id="CHEBI:15377"/>
        <dbReference type="ChEBI" id="CHEBI:28938"/>
        <dbReference type="ChEBI" id="CHEBI:29985"/>
        <dbReference type="ChEBI" id="CHEBI:58359"/>
        <dbReference type="EC" id="3.5.1.2"/>
    </reaction>
</comment>
<comment type="pathway">
    <text evidence="2 13">Amino-acid biosynthesis; L-histidine biosynthesis; L-histidine from 5-phospho-alpha-D-ribose 1-diphosphate: step 5/9.</text>
</comment>
<evidence type="ECO:0000256" key="12">
    <source>
        <dbReference type="ARBA" id="ARBA00049534"/>
    </source>
</evidence>
<evidence type="ECO:0000256" key="13">
    <source>
        <dbReference type="HAMAP-Rule" id="MF_00278"/>
    </source>
</evidence>
<keyword evidence="9 13" id="KW-0456">Lyase</keyword>
<dbReference type="AlphaFoldDB" id="A0A6V8Q945"/>
<dbReference type="EMBL" id="BLRZ01000032">
    <property type="protein sequence ID" value="GFP29938.1"/>
    <property type="molecule type" value="Genomic_DNA"/>
</dbReference>
<dbReference type="Gene3D" id="3.40.50.880">
    <property type="match status" value="1"/>
</dbReference>
<dbReference type="EMBL" id="BLRU01000022">
    <property type="protein sequence ID" value="GFP18924.1"/>
    <property type="molecule type" value="Genomic_DNA"/>
</dbReference>
<dbReference type="EC" id="3.5.1.2" evidence="13"/>
<dbReference type="SUPFAM" id="SSF52317">
    <property type="entry name" value="Class I glutamine amidotransferase-like"/>
    <property type="match status" value="1"/>
</dbReference>
<dbReference type="InterPro" id="IPR010139">
    <property type="entry name" value="Imidazole-glycPsynth_HisH"/>
</dbReference>
<sequence>MIAIIDYGMGNLRSVQKAFQKLGYQAFITSDPLEILDADKLVLPGVGAFADAMASLKEKELDRAIVEFIGSGRPFLGICLGLQLLFEESGEGGRHPGLGLVEGDVRRLPQGVKVPHMGWSRTWFVRDDPILKEIPSGSFFYYVHSYYAQPKDERMAICTADYGLEFVSGINKENLYAFQFHPEKSSSYGLKILRNFGEM</sequence>
<dbReference type="PROSITE" id="PS51274">
    <property type="entry name" value="GATASE_COBBQ"/>
    <property type="match status" value="1"/>
</dbReference>
<gene>
    <name evidence="13" type="primary">hisH</name>
    <name evidence="16" type="ORF">HKBW3S03_00429</name>
    <name evidence="17" type="ORF">HKBW3S34_00858</name>
    <name evidence="18" type="ORF">HKBW3S47_00597</name>
</gene>
<accession>A0A6V8Q945</accession>
<dbReference type="EC" id="4.3.2.10" evidence="13"/>
<feature type="active site" evidence="13 14">
    <location>
        <position position="181"/>
    </location>
</feature>
<evidence type="ECO:0000313" key="19">
    <source>
        <dbReference type="Proteomes" id="UP000569018"/>
    </source>
</evidence>
<evidence type="ECO:0000256" key="9">
    <source>
        <dbReference type="ARBA" id="ARBA00023239"/>
    </source>
</evidence>
<protein>
    <recommendedName>
        <fullName evidence="13">Imidazole glycerol phosphate synthase subunit HisH</fullName>
        <ecNumber evidence="13">4.3.2.10</ecNumber>
    </recommendedName>
    <alternativeName>
        <fullName evidence="13">IGP synthase glutaminase subunit</fullName>
        <ecNumber evidence="13">3.5.1.2</ecNumber>
    </alternativeName>
    <alternativeName>
        <fullName evidence="13">IGP synthase subunit HisH</fullName>
    </alternativeName>
    <alternativeName>
        <fullName evidence="13">ImGP synthase subunit HisH</fullName>
        <shortName evidence="13">IGPS subunit HisH</shortName>
    </alternativeName>
</protein>
<comment type="catalytic activity">
    <reaction evidence="11 13">
        <text>5-[(5-phospho-1-deoxy-D-ribulos-1-ylimino)methylamino]-1-(5-phospho-beta-D-ribosyl)imidazole-4-carboxamide + L-glutamine = D-erythro-1-(imidazol-4-yl)glycerol 3-phosphate + 5-amino-1-(5-phospho-beta-D-ribosyl)imidazole-4-carboxamide + L-glutamate + H(+)</text>
        <dbReference type="Rhea" id="RHEA:24793"/>
        <dbReference type="ChEBI" id="CHEBI:15378"/>
        <dbReference type="ChEBI" id="CHEBI:29985"/>
        <dbReference type="ChEBI" id="CHEBI:58278"/>
        <dbReference type="ChEBI" id="CHEBI:58359"/>
        <dbReference type="ChEBI" id="CHEBI:58475"/>
        <dbReference type="ChEBI" id="CHEBI:58525"/>
        <dbReference type="EC" id="4.3.2.10"/>
    </reaction>
</comment>
<dbReference type="PANTHER" id="PTHR42701:SF1">
    <property type="entry name" value="IMIDAZOLE GLYCEROL PHOSPHATE SYNTHASE SUBUNIT HISH"/>
    <property type="match status" value="1"/>
</dbReference>
<dbReference type="EMBL" id="BLSD01000020">
    <property type="protein sequence ID" value="GFP38897.1"/>
    <property type="molecule type" value="Genomic_DNA"/>
</dbReference>
<evidence type="ECO:0000256" key="1">
    <source>
        <dbReference type="ARBA" id="ARBA00004496"/>
    </source>
</evidence>
<evidence type="ECO:0000256" key="7">
    <source>
        <dbReference type="ARBA" id="ARBA00022962"/>
    </source>
</evidence>
<dbReference type="UniPathway" id="UPA00031">
    <property type="reaction ID" value="UER00010"/>
</dbReference>
<evidence type="ECO:0000256" key="6">
    <source>
        <dbReference type="ARBA" id="ARBA00022801"/>
    </source>
</evidence>
<evidence type="ECO:0000313" key="17">
    <source>
        <dbReference type="EMBL" id="GFP29938.1"/>
    </source>
</evidence>
<evidence type="ECO:0000256" key="8">
    <source>
        <dbReference type="ARBA" id="ARBA00023102"/>
    </source>
</evidence>
<dbReference type="GO" id="GO:0000105">
    <property type="term" value="P:L-histidine biosynthetic process"/>
    <property type="evidence" value="ECO:0007669"/>
    <property type="project" value="UniProtKB-UniRule"/>
</dbReference>
<dbReference type="CDD" id="cd01748">
    <property type="entry name" value="GATase1_IGP_Synthase"/>
    <property type="match status" value="1"/>
</dbReference>
<evidence type="ECO:0000256" key="2">
    <source>
        <dbReference type="ARBA" id="ARBA00005091"/>
    </source>
</evidence>
<evidence type="ECO:0000256" key="14">
    <source>
        <dbReference type="PIRSR" id="PIRSR000495-1"/>
    </source>
</evidence>
<evidence type="ECO:0000256" key="11">
    <source>
        <dbReference type="ARBA" id="ARBA00047838"/>
    </source>
</evidence>
<feature type="domain" description="Glutamine amidotransferase" evidence="15">
    <location>
        <begin position="4"/>
        <end position="196"/>
    </location>
</feature>
<comment type="subunit">
    <text evidence="3 13">Heterodimer of HisH and HisF.</text>
</comment>
<dbReference type="InterPro" id="IPR017926">
    <property type="entry name" value="GATASE"/>
</dbReference>
<evidence type="ECO:0000313" key="20">
    <source>
        <dbReference type="Proteomes" id="UP000574717"/>
    </source>
</evidence>
<comment type="function">
    <text evidence="10 13">IGPS catalyzes the conversion of PRFAR and glutamine to IGP, AICAR and glutamate. The HisH subunit catalyzes the hydrolysis of glutamine to glutamate and ammonia as part of the synthesis of IGP and AICAR. The resulting ammonia molecule is channeled to the active site of HisF.</text>
</comment>
<organism evidence="17 21">
    <name type="scientific">Candidatus Hakubella thermalkaliphila</name>
    <dbReference type="NCBI Taxonomy" id="2754717"/>
    <lineage>
        <taxon>Bacteria</taxon>
        <taxon>Bacillati</taxon>
        <taxon>Actinomycetota</taxon>
        <taxon>Actinomycetota incertae sedis</taxon>
        <taxon>Candidatus Hakubellales</taxon>
        <taxon>Candidatus Hakubellaceae</taxon>
        <taxon>Candidatus Hakubella</taxon>
    </lineage>
</organism>
<dbReference type="Proteomes" id="UP000574717">
    <property type="component" value="Unassembled WGS sequence"/>
</dbReference>
<keyword evidence="5 13" id="KW-0028">Amino-acid biosynthesis</keyword>
<dbReference type="InterPro" id="IPR029062">
    <property type="entry name" value="Class_I_gatase-like"/>
</dbReference>
<dbReference type="GO" id="GO:0005737">
    <property type="term" value="C:cytoplasm"/>
    <property type="evidence" value="ECO:0007669"/>
    <property type="project" value="UniProtKB-SubCell"/>
</dbReference>
<evidence type="ECO:0000313" key="18">
    <source>
        <dbReference type="EMBL" id="GFP38897.1"/>
    </source>
</evidence>